<dbReference type="PANTHER" id="PTHR14136:SF17">
    <property type="entry name" value="BTB_POZ DOMAIN-CONTAINING PROTEIN KCTD9"/>
    <property type="match status" value="1"/>
</dbReference>
<protein>
    <recommendedName>
        <fullName evidence="3">Low-complexity protein</fullName>
    </recommendedName>
</protein>
<evidence type="ECO:0000313" key="2">
    <source>
        <dbReference type="Proteomes" id="UP000249746"/>
    </source>
</evidence>
<reference evidence="1 2" key="1">
    <citation type="submission" date="2017-03" db="EMBL/GenBank/DDBJ databases">
        <title>Genomic and clinical evidence uncovers the enterohepatic species Helicobacter valdiviensis as a potential human intestinal pathogen.</title>
        <authorList>
            <person name="Fresia P."/>
            <person name="Jara R."/>
            <person name="Sierra R."/>
            <person name="Ferres I."/>
            <person name="Greif G."/>
            <person name="Iraola G."/>
            <person name="Collado L."/>
        </authorList>
    </citation>
    <scope>NUCLEOTIDE SEQUENCE [LARGE SCALE GENOMIC DNA]</scope>
    <source>
        <strain evidence="1 2">WBE14</strain>
    </source>
</reference>
<gene>
    <name evidence="1" type="ORF">B6S12_07570</name>
</gene>
<comment type="caution">
    <text evidence="1">The sequence shown here is derived from an EMBL/GenBank/DDBJ whole genome shotgun (WGS) entry which is preliminary data.</text>
</comment>
<organism evidence="1 2">
    <name type="scientific">Helicobacter valdiviensis</name>
    <dbReference type="NCBI Taxonomy" id="1458358"/>
    <lineage>
        <taxon>Bacteria</taxon>
        <taxon>Pseudomonadati</taxon>
        <taxon>Campylobacterota</taxon>
        <taxon>Epsilonproteobacteria</taxon>
        <taxon>Campylobacterales</taxon>
        <taxon>Helicobacteraceae</taxon>
        <taxon>Helicobacter</taxon>
    </lineage>
</organism>
<dbReference type="InterPro" id="IPR001646">
    <property type="entry name" value="5peptide_repeat"/>
</dbReference>
<evidence type="ECO:0008006" key="3">
    <source>
        <dbReference type="Google" id="ProtNLM"/>
    </source>
</evidence>
<dbReference type="EMBL" id="NBIU01000023">
    <property type="protein sequence ID" value="PZT47711.1"/>
    <property type="molecule type" value="Genomic_DNA"/>
</dbReference>
<proteinExistence type="predicted"/>
<dbReference type="PANTHER" id="PTHR14136">
    <property type="entry name" value="BTB_POZ DOMAIN-CONTAINING PROTEIN KCTD9"/>
    <property type="match status" value="1"/>
</dbReference>
<name>A0A2W6MUT0_9HELI</name>
<keyword evidence="2" id="KW-1185">Reference proteome</keyword>
<accession>A0A2W6MUT0</accession>
<sequence length="150" mass="17227">MKNKNLSFDYLVNADFSHKFLQGANFEGSCLKGANFSYSDLSYCNLRNANLEGANLTSCNLYEANLEGANLKDANFSFCVGNAREIFSMQLDVYPFVWNRKEIFIGCFKTQIQKLLKSEALCKLYKNETKEFYKYERLIREAISLTIGVE</sequence>
<dbReference type="AlphaFoldDB" id="A0A2W6MUT0"/>
<dbReference type="Proteomes" id="UP000249746">
    <property type="component" value="Unassembled WGS sequence"/>
</dbReference>
<dbReference type="Pfam" id="PF00805">
    <property type="entry name" value="Pentapeptide"/>
    <property type="match status" value="1"/>
</dbReference>
<dbReference type="InterPro" id="IPR051082">
    <property type="entry name" value="Pentapeptide-BTB/POZ_domain"/>
</dbReference>
<dbReference type="OrthoDB" id="5480074at2"/>
<dbReference type="RefSeq" id="WP_111230201.1">
    <property type="nucleotide sequence ID" value="NZ_NBIU01000023.1"/>
</dbReference>
<dbReference type="Gene3D" id="2.160.20.80">
    <property type="entry name" value="E3 ubiquitin-protein ligase SopA"/>
    <property type="match status" value="1"/>
</dbReference>
<dbReference type="SUPFAM" id="SSF141571">
    <property type="entry name" value="Pentapeptide repeat-like"/>
    <property type="match status" value="1"/>
</dbReference>
<evidence type="ECO:0000313" key="1">
    <source>
        <dbReference type="EMBL" id="PZT47711.1"/>
    </source>
</evidence>